<proteinExistence type="predicted"/>
<feature type="domain" description="Pyridoxamine 5'-phosphate oxidase N-terminal" evidence="2">
    <location>
        <begin position="51"/>
        <end position="127"/>
    </location>
</feature>
<evidence type="ECO:0000256" key="1">
    <source>
        <dbReference type="ARBA" id="ARBA00023002"/>
    </source>
</evidence>
<dbReference type="EMBL" id="JBHTMB010000171">
    <property type="protein sequence ID" value="MFD1235797.1"/>
    <property type="molecule type" value="Genomic_DNA"/>
</dbReference>
<dbReference type="InterPro" id="IPR012349">
    <property type="entry name" value="Split_barrel_FMN-bd"/>
</dbReference>
<dbReference type="PANTHER" id="PTHR35176">
    <property type="entry name" value="HEME OXYGENASE HI_0854-RELATED"/>
    <property type="match status" value="1"/>
</dbReference>
<evidence type="ECO:0000313" key="3">
    <source>
        <dbReference type="EMBL" id="MFD1235797.1"/>
    </source>
</evidence>
<dbReference type="Gene3D" id="2.30.110.10">
    <property type="entry name" value="Electron Transport, Fmn-binding Protein, Chain A"/>
    <property type="match status" value="1"/>
</dbReference>
<accession>A0ABW3VKJ0</accession>
<dbReference type="InterPro" id="IPR011576">
    <property type="entry name" value="Pyridox_Oxase_N"/>
</dbReference>
<organism evidence="3 4">
    <name type="scientific">Pseudonocardia benzenivorans</name>
    <dbReference type="NCBI Taxonomy" id="228005"/>
    <lineage>
        <taxon>Bacteria</taxon>
        <taxon>Bacillati</taxon>
        <taxon>Actinomycetota</taxon>
        <taxon>Actinomycetes</taxon>
        <taxon>Pseudonocardiales</taxon>
        <taxon>Pseudonocardiaceae</taxon>
        <taxon>Pseudonocardia</taxon>
    </lineage>
</organism>
<dbReference type="PANTHER" id="PTHR35176:SF4">
    <property type="entry name" value="PYRIDOXAMINE 5'-PHOSPHATE OXIDASE-RELATED FMN-BINDING"/>
    <property type="match status" value="1"/>
</dbReference>
<dbReference type="Proteomes" id="UP001597182">
    <property type="component" value="Unassembled WGS sequence"/>
</dbReference>
<reference evidence="4" key="1">
    <citation type="journal article" date="2019" name="Int. J. Syst. Evol. Microbiol.">
        <title>The Global Catalogue of Microorganisms (GCM) 10K type strain sequencing project: providing services to taxonomists for standard genome sequencing and annotation.</title>
        <authorList>
            <consortium name="The Broad Institute Genomics Platform"/>
            <consortium name="The Broad Institute Genome Sequencing Center for Infectious Disease"/>
            <person name="Wu L."/>
            <person name="Ma J."/>
        </authorList>
    </citation>
    <scope>NUCLEOTIDE SEQUENCE [LARGE SCALE GENOMIC DNA]</scope>
    <source>
        <strain evidence="4">CCUG 49018</strain>
    </source>
</reference>
<dbReference type="RefSeq" id="WP_339122538.1">
    <property type="nucleotide sequence ID" value="NZ_BAABKS010000017.1"/>
</dbReference>
<evidence type="ECO:0000313" key="4">
    <source>
        <dbReference type="Proteomes" id="UP001597182"/>
    </source>
</evidence>
<dbReference type="InterPro" id="IPR052019">
    <property type="entry name" value="F420H2_bilvrd_red/Heme_oxyg"/>
</dbReference>
<dbReference type="Pfam" id="PF01243">
    <property type="entry name" value="PNPOx_N"/>
    <property type="match status" value="1"/>
</dbReference>
<sequence length="185" mass="19512">MSAAVGDGPTTMDATNLATLYDLPTLDWGTITAGLDAGFPQAPGSGGPNRHSSWLTTLDADGGPHVTGIGALWVDGTFWFETGERTRKGRNLARDPRCALSLATEKFDLVVRGTAEQVTDPATVARTAAHWAEDWPCRVDDSGTALTADFSAPSAGRPPWHVYRIVAESATALSIAPGGATTWRF</sequence>
<name>A0ABW3VKJ0_9PSEU</name>
<comment type="caution">
    <text evidence="3">The sequence shown here is derived from an EMBL/GenBank/DDBJ whole genome shotgun (WGS) entry which is preliminary data.</text>
</comment>
<evidence type="ECO:0000259" key="2">
    <source>
        <dbReference type="Pfam" id="PF01243"/>
    </source>
</evidence>
<dbReference type="SUPFAM" id="SSF50475">
    <property type="entry name" value="FMN-binding split barrel"/>
    <property type="match status" value="1"/>
</dbReference>
<keyword evidence="4" id="KW-1185">Reference proteome</keyword>
<protein>
    <submittedName>
        <fullName evidence="3">Pyridoxamine 5'-phosphate oxidase family protein</fullName>
    </submittedName>
</protein>
<keyword evidence="1" id="KW-0560">Oxidoreductase</keyword>
<gene>
    <name evidence="3" type="ORF">ACFQ34_21095</name>
</gene>